<feature type="binding site" evidence="3">
    <location>
        <position position="135"/>
    </location>
    <ligand>
        <name>a divalent metal cation</name>
        <dbReference type="ChEBI" id="CHEBI:60240"/>
        <label>2</label>
    </ligand>
</feature>
<organism evidence="4 5">
    <name type="scientific">Mycoplasma capricolum subsp. capricolum 14232</name>
    <dbReference type="NCBI Taxonomy" id="1188238"/>
    <lineage>
        <taxon>Bacteria</taxon>
        <taxon>Bacillati</taxon>
        <taxon>Mycoplasmatota</taxon>
        <taxon>Mollicutes</taxon>
        <taxon>Mycoplasmataceae</taxon>
        <taxon>Mycoplasma</taxon>
    </lineage>
</organism>
<dbReference type="GO" id="GO:0016788">
    <property type="term" value="F:hydrolase activity, acting on ester bonds"/>
    <property type="evidence" value="ECO:0007669"/>
    <property type="project" value="InterPro"/>
</dbReference>
<keyword evidence="2" id="KW-0378">Hydrolase</keyword>
<dbReference type="SUPFAM" id="SSF51556">
    <property type="entry name" value="Metallo-dependent hydrolases"/>
    <property type="match status" value="1"/>
</dbReference>
<accession>A0A084ERN6</accession>
<dbReference type="InterPro" id="IPR018228">
    <property type="entry name" value="DNase_TatD-rel_CS"/>
</dbReference>
<dbReference type="GO" id="GO:0004536">
    <property type="term" value="F:DNA nuclease activity"/>
    <property type="evidence" value="ECO:0007669"/>
    <property type="project" value="InterPro"/>
</dbReference>
<dbReference type="Pfam" id="PF01026">
    <property type="entry name" value="TatD_DNase"/>
    <property type="match status" value="1"/>
</dbReference>
<evidence type="ECO:0000256" key="2">
    <source>
        <dbReference type="ARBA" id="ARBA00022801"/>
    </source>
</evidence>
<sequence>MNISGLYDTHCHLNDNRFIDIDMTSNEIVFEAKRSGVKYINNIGYDVKSSKTAIFQANLSPNVFAVVGIHPSQIHLYSEQAFQIIEELANSNKVVGIGEIGLDFFETNKYEKEQIQGFKKQIEIAQKLDLPVVVHLRDATNHFRVYEIAYKIFKEKRVKKGVIHAYRGPLEWALKFIELGFYISFDAAITHEIELEQVVKNISLNKLLVETNSPFLPPTPYKKGLSYPKYLPLIVKHIAKIKKVSDSIVAENTKNNAERLFLRSY</sequence>
<dbReference type="FunFam" id="3.20.20.140:FF:000005">
    <property type="entry name" value="TatD family hydrolase"/>
    <property type="match status" value="1"/>
</dbReference>
<evidence type="ECO:0000313" key="4">
    <source>
        <dbReference type="EMBL" id="KEZ20628.1"/>
    </source>
</evidence>
<feature type="binding site" evidence="3">
    <location>
        <position position="99"/>
    </location>
    <ligand>
        <name>a divalent metal cation</name>
        <dbReference type="ChEBI" id="CHEBI:60240"/>
        <label>1</label>
    </ligand>
</feature>
<dbReference type="PANTHER" id="PTHR46124">
    <property type="entry name" value="D-AMINOACYL-TRNA DEACYLASE"/>
    <property type="match status" value="1"/>
</dbReference>
<keyword evidence="1 3" id="KW-0479">Metal-binding</keyword>
<dbReference type="Proteomes" id="UP000028533">
    <property type="component" value="Unassembled WGS sequence"/>
</dbReference>
<dbReference type="AlphaFoldDB" id="A0A084ERN6"/>
<proteinExistence type="predicted"/>
<evidence type="ECO:0000256" key="3">
    <source>
        <dbReference type="PIRSR" id="PIRSR005902-1"/>
    </source>
</evidence>
<dbReference type="GO" id="GO:0046872">
    <property type="term" value="F:metal ion binding"/>
    <property type="evidence" value="ECO:0007669"/>
    <property type="project" value="UniProtKB-KW"/>
</dbReference>
<evidence type="ECO:0000313" key="5">
    <source>
        <dbReference type="Proteomes" id="UP000028533"/>
    </source>
</evidence>
<protein>
    <submittedName>
        <fullName evidence="4">Uncharacterized protein</fullName>
    </submittedName>
</protein>
<dbReference type="InterPro" id="IPR015991">
    <property type="entry name" value="TatD/YcfH-like"/>
</dbReference>
<comment type="caution">
    <text evidence="4">The sequence shown here is derived from an EMBL/GenBank/DDBJ whole genome shotgun (WGS) entry which is preliminary data.</text>
</comment>
<dbReference type="GO" id="GO:0005829">
    <property type="term" value="C:cytosol"/>
    <property type="evidence" value="ECO:0007669"/>
    <property type="project" value="TreeGrafter"/>
</dbReference>
<gene>
    <name evidence="4" type="ORF">MCAPa_2080</name>
</gene>
<dbReference type="PIRSF" id="PIRSF005902">
    <property type="entry name" value="DNase_TatD"/>
    <property type="match status" value="1"/>
</dbReference>
<evidence type="ECO:0000256" key="1">
    <source>
        <dbReference type="ARBA" id="ARBA00022723"/>
    </source>
</evidence>
<reference evidence="4 5" key="1">
    <citation type="submission" date="2014-02" db="EMBL/GenBank/DDBJ databases">
        <title>Genome sequence of Mycoplasma capricolum subsp. capricolum strain 14232.</title>
        <authorList>
            <person name="Sirand-Pugnet P."/>
            <person name="Breton M."/>
            <person name="Dordet-Frisoni E."/>
            <person name="Baranowski E."/>
            <person name="Barre A."/>
            <person name="Couture C."/>
            <person name="Dupuy V."/>
            <person name="Gaurivaud P."/>
            <person name="Jacob D."/>
            <person name="Lemaitre C."/>
            <person name="Manso-Silvan L."/>
            <person name="Nikolski M."/>
            <person name="Nouvel L.-X."/>
            <person name="Poumarat F."/>
            <person name="Tardy F."/>
            <person name="Thebault P."/>
            <person name="Theil S."/>
            <person name="Citti C."/>
            <person name="Thiaucourt F."/>
            <person name="Blanchard A."/>
        </authorList>
    </citation>
    <scope>NUCLEOTIDE SEQUENCE [LARGE SCALE GENOMIC DNA]</scope>
    <source>
        <strain evidence="4 5">14232</strain>
    </source>
</reference>
<dbReference type="PROSITE" id="PS01137">
    <property type="entry name" value="TATD_1"/>
    <property type="match status" value="1"/>
</dbReference>
<dbReference type="CDD" id="cd01310">
    <property type="entry name" value="TatD_DNAse"/>
    <property type="match status" value="1"/>
</dbReference>
<feature type="binding site" evidence="3">
    <location>
        <position position="12"/>
    </location>
    <ligand>
        <name>a divalent metal cation</name>
        <dbReference type="ChEBI" id="CHEBI:60240"/>
        <label>1</label>
    </ligand>
</feature>
<dbReference type="Gene3D" id="3.20.20.140">
    <property type="entry name" value="Metal-dependent hydrolases"/>
    <property type="match status" value="1"/>
</dbReference>
<feature type="binding site" evidence="3">
    <location>
        <position position="10"/>
    </location>
    <ligand>
        <name>a divalent metal cation</name>
        <dbReference type="ChEBI" id="CHEBI:60240"/>
        <label>1</label>
    </ligand>
</feature>
<name>A0A084ERN6_MYCCA</name>
<dbReference type="PANTHER" id="PTHR46124:SF2">
    <property type="entry name" value="D-AMINOACYL-TRNA DEACYLASE"/>
    <property type="match status" value="1"/>
</dbReference>
<dbReference type="EMBL" id="JFDO01000004">
    <property type="protein sequence ID" value="KEZ20628.1"/>
    <property type="molecule type" value="Genomic_DNA"/>
</dbReference>
<dbReference type="InterPro" id="IPR032466">
    <property type="entry name" value="Metal_Hydrolase"/>
</dbReference>
<dbReference type="RefSeq" id="WP_036431321.1">
    <property type="nucleotide sequence ID" value="NZ_JFDO01000004.1"/>
</dbReference>
<dbReference type="InterPro" id="IPR001130">
    <property type="entry name" value="TatD-like"/>
</dbReference>
<dbReference type="NCBIfam" id="TIGR00010">
    <property type="entry name" value="YchF/TatD family DNA exonuclease"/>
    <property type="match status" value="1"/>
</dbReference>
<feature type="binding site" evidence="3">
    <location>
        <position position="164"/>
    </location>
    <ligand>
        <name>a divalent metal cation</name>
        <dbReference type="ChEBI" id="CHEBI:60240"/>
        <label>2</label>
    </ligand>
</feature>